<gene>
    <name evidence="3" type="ORF">DNTS_000286</name>
</gene>
<dbReference type="Gene3D" id="3.40.50.720">
    <property type="entry name" value="NAD(P)-binding Rossmann-like Domain"/>
    <property type="match status" value="1"/>
</dbReference>
<organism evidence="3 4">
    <name type="scientific">Danionella cerebrum</name>
    <dbReference type="NCBI Taxonomy" id="2873325"/>
    <lineage>
        <taxon>Eukaryota</taxon>
        <taxon>Metazoa</taxon>
        <taxon>Chordata</taxon>
        <taxon>Craniata</taxon>
        <taxon>Vertebrata</taxon>
        <taxon>Euteleostomi</taxon>
        <taxon>Actinopterygii</taxon>
        <taxon>Neopterygii</taxon>
        <taxon>Teleostei</taxon>
        <taxon>Ostariophysi</taxon>
        <taxon>Cypriniformes</taxon>
        <taxon>Danionidae</taxon>
        <taxon>Danioninae</taxon>
        <taxon>Danionella</taxon>
    </lineage>
</organism>
<dbReference type="InterPro" id="IPR036291">
    <property type="entry name" value="NAD(P)-bd_dom_sf"/>
</dbReference>
<name>A0A553R709_9TELE</name>
<dbReference type="Proteomes" id="UP000316079">
    <property type="component" value="Unassembled WGS sequence"/>
</dbReference>
<dbReference type="AlphaFoldDB" id="A0A553R709"/>
<feature type="domain" description="Pyrroline-5-carboxylate reductase catalytic N-terminal" evidence="2">
    <location>
        <begin position="444"/>
        <end position="514"/>
    </location>
</feature>
<feature type="compositionally biased region" description="Acidic residues" evidence="1">
    <location>
        <begin position="268"/>
        <end position="278"/>
    </location>
</feature>
<evidence type="ECO:0000259" key="2">
    <source>
        <dbReference type="Pfam" id="PF03807"/>
    </source>
</evidence>
<accession>A0A553R709</accession>
<dbReference type="GO" id="GO:0005768">
    <property type="term" value="C:endosome"/>
    <property type="evidence" value="ECO:0007669"/>
    <property type="project" value="TreeGrafter"/>
</dbReference>
<dbReference type="PANTHER" id="PTHR22775:SF48">
    <property type="entry name" value="SORTING NEXIN-25"/>
    <property type="match status" value="1"/>
</dbReference>
<dbReference type="EMBL" id="SRMA01025201">
    <property type="protein sequence ID" value="TRY97955.1"/>
    <property type="molecule type" value="Genomic_DNA"/>
</dbReference>
<dbReference type="OrthoDB" id="120967at2759"/>
<dbReference type="STRING" id="623744.A0A553R709"/>
<evidence type="ECO:0000256" key="1">
    <source>
        <dbReference type="SAM" id="MobiDB-lite"/>
    </source>
</evidence>
<keyword evidence="4" id="KW-1185">Reference proteome</keyword>
<protein>
    <recommendedName>
        <fullName evidence="2">Pyrroline-5-carboxylate reductase catalytic N-terminal domain-containing protein</fullName>
    </recommendedName>
</protein>
<dbReference type="Pfam" id="PF03807">
    <property type="entry name" value="F420_oxidored"/>
    <property type="match status" value="1"/>
</dbReference>
<sequence length="529" mass="60079">MDTWRCFLAILFMLLWYLSDFGQIWIQAFFCFLCFFNFPFQKRDRERSTQTDDAPEEAAEQTKIGQNFGAIDVNDSLQNGQMGPQESKYPNVHRSLLQVFKCAYAHLIQPWYEDIPEAVDSQPLNRALQKEFNLVVDKVICKAKDFDLTTTSVGCVRILTQHLHNAKQSGGSPVFGSRSEEMTVLRSFSEALVRNFIPEYLLEAEMYQCVLTEFLAIKALDVLVKCLCDPNNLNKLVVLQLDRVTPKSSLCDVMNSDREGTPSSMGSEETEALTDDGEDCKSEESKGKKKGNKIKERFSKFVDKVKLKKANRKRHKKKKQELLQMALSARRSAVIEGDGIHSREGSIGSGLDSDYDSEMEVYLTPVQEDMMEFKLSYEMWRVGKWSVCVTDVEKENEELSFTVHLEERNNPENLQWDVKKTQSELLGFHGHCQVSAEMCVIAAHRITTSSPDTDLPTVLGLRKLGANFTTSNKETVNRSDVLFLAVKPHIIPFVLDEIGPDIEDRHLIVSCAAGVTISSIEKVRKLQIR</sequence>
<proteinExistence type="predicted"/>
<dbReference type="InterPro" id="IPR028939">
    <property type="entry name" value="P5C_Rdtase_cat_N"/>
</dbReference>
<evidence type="ECO:0000313" key="3">
    <source>
        <dbReference type="EMBL" id="TRY97955.1"/>
    </source>
</evidence>
<dbReference type="GO" id="GO:0035091">
    <property type="term" value="F:phosphatidylinositol binding"/>
    <property type="evidence" value="ECO:0007669"/>
    <property type="project" value="TreeGrafter"/>
</dbReference>
<dbReference type="PANTHER" id="PTHR22775">
    <property type="entry name" value="SORTING NEXIN"/>
    <property type="match status" value="1"/>
</dbReference>
<evidence type="ECO:0000313" key="4">
    <source>
        <dbReference type="Proteomes" id="UP000316079"/>
    </source>
</evidence>
<comment type="caution">
    <text evidence="3">The sequence shown here is derived from an EMBL/GenBank/DDBJ whole genome shotgun (WGS) entry which is preliminary data.</text>
</comment>
<dbReference type="SUPFAM" id="SSF51735">
    <property type="entry name" value="NAD(P)-binding Rossmann-fold domains"/>
    <property type="match status" value="1"/>
</dbReference>
<feature type="region of interest" description="Disordered" evidence="1">
    <location>
        <begin position="252"/>
        <end position="291"/>
    </location>
</feature>
<reference evidence="3 4" key="1">
    <citation type="journal article" date="2019" name="Sci. Data">
        <title>Hybrid genome assembly and annotation of Danionella translucida.</title>
        <authorList>
            <person name="Kadobianskyi M."/>
            <person name="Schulze L."/>
            <person name="Schuelke M."/>
            <person name="Judkewitz B."/>
        </authorList>
    </citation>
    <scope>NUCLEOTIDE SEQUENCE [LARGE SCALE GENOMIC DNA]</scope>
    <source>
        <strain evidence="3 4">Bolton</strain>
    </source>
</reference>